<protein>
    <submittedName>
        <fullName evidence="3">FG-GAP repeat domain-containing protein</fullName>
    </submittedName>
</protein>
<evidence type="ECO:0000313" key="3">
    <source>
        <dbReference type="EMBL" id="MFF5922032.1"/>
    </source>
</evidence>
<dbReference type="InterPro" id="IPR013517">
    <property type="entry name" value="FG-GAP"/>
</dbReference>
<dbReference type="Proteomes" id="UP001602370">
    <property type="component" value="Unassembled WGS sequence"/>
</dbReference>
<evidence type="ECO:0000256" key="2">
    <source>
        <dbReference type="SAM" id="SignalP"/>
    </source>
</evidence>
<dbReference type="Gene3D" id="2.115.10.10">
    <property type="entry name" value="Tachylectin 2"/>
    <property type="match status" value="1"/>
</dbReference>
<accession>A0ABW6XXD2</accession>
<keyword evidence="1 2" id="KW-0732">Signal</keyword>
<dbReference type="SUPFAM" id="SSF69318">
    <property type="entry name" value="Integrin alpha N-terminal domain"/>
    <property type="match status" value="1"/>
</dbReference>
<organism evidence="3 4">
    <name type="scientific">Streptomyces flavochromogenes</name>
    <dbReference type="NCBI Taxonomy" id="68199"/>
    <lineage>
        <taxon>Bacteria</taxon>
        <taxon>Bacillati</taxon>
        <taxon>Actinomycetota</taxon>
        <taxon>Actinomycetes</taxon>
        <taxon>Kitasatosporales</taxon>
        <taxon>Streptomycetaceae</taxon>
        <taxon>Streptomyces</taxon>
    </lineage>
</organism>
<dbReference type="RefSeq" id="WP_388309366.1">
    <property type="nucleotide sequence ID" value="NZ_JBIBDZ010000009.1"/>
</dbReference>
<name>A0ABW6XXD2_9ACTN</name>
<dbReference type="Pfam" id="PF13517">
    <property type="entry name" value="FG-GAP_3"/>
    <property type="match status" value="1"/>
</dbReference>
<proteinExistence type="predicted"/>
<dbReference type="EMBL" id="JBIBDZ010000009">
    <property type="protein sequence ID" value="MFF5922032.1"/>
    <property type="molecule type" value="Genomic_DNA"/>
</dbReference>
<evidence type="ECO:0000256" key="1">
    <source>
        <dbReference type="ARBA" id="ARBA00022729"/>
    </source>
</evidence>
<sequence length="747" mass="77634">MTPIRTPRVRRGAAVAVVLAVTGGGLATAGPATAAVPSAVAASASVVVPYPKEGAVVVGAGTTGFLTWSRTDERLHVVWTRYDGTTAEPWSLDDSWITASRASDVIVRVGNDGFITLRDMATGQDVLSVRARDTSFVGAVGRTLFVKASDSQGGDAVHLLAQGDDSKVGDRVVTGLPATATDPKVRAATPDTALLTYTTPTGAQWATVDLATAEVTDTGAMTGDPAQARVALSDTHVAWMGPAGGGFRTAVVAERKPGTATQRITLPGAVDSLGLVGGWLTYGQTGGYEERNPSSAYAVTARSLANGTTRKLMDDSDSSAVGPDGSLLVQGGTVQGGEGLYRIAPGANGEPAATQVASSGLSTKVTLLGHAIPAVVDLDRTGGRLSMVWQLSRSEVEMTVRIRNTRTGETLTDGVYPLNGDYDPHRAAYTWNGQLTWNNTRDMWTGAPSGPYTWEITAKPLNGIGPELKSSGAFTVTRKPGAHDYDADGSPDVLVRDTTGRLWIDDTFPNPYEGYIEQNPGLLVGAGWGAYDRIEAVGNIAGSAVSDVVARDKTGVLWLYQGTGNAKAPLGTRVRIGSGWGAYTRLTGGSDLTGDGRADLVATDKTGGLYLYKGTGSATAPFGARKKIGTGWGAYNQLTATGNLAGAPAGDLVARDTAGVLWLYLGKGDGTFAPRVRVGAGWGTYDRLLGVGDANRDGRPDLYASVKGGGGDAYVYKGTGSWKQPFGTRGGVSWYSADPDIRYDLLS</sequence>
<feature type="chain" id="PRO_5046520118" evidence="2">
    <location>
        <begin position="35"/>
        <end position="747"/>
    </location>
</feature>
<evidence type="ECO:0000313" key="4">
    <source>
        <dbReference type="Proteomes" id="UP001602370"/>
    </source>
</evidence>
<gene>
    <name evidence="3" type="ORF">ACFY8C_27390</name>
</gene>
<comment type="caution">
    <text evidence="3">The sequence shown here is derived from an EMBL/GenBank/DDBJ whole genome shotgun (WGS) entry which is preliminary data.</text>
</comment>
<dbReference type="InterPro" id="IPR028994">
    <property type="entry name" value="Integrin_alpha_N"/>
</dbReference>
<reference evidence="3 4" key="1">
    <citation type="submission" date="2024-10" db="EMBL/GenBank/DDBJ databases">
        <title>The Natural Products Discovery Center: Release of the First 8490 Sequenced Strains for Exploring Actinobacteria Biosynthetic Diversity.</title>
        <authorList>
            <person name="Kalkreuter E."/>
            <person name="Kautsar S.A."/>
            <person name="Yang D."/>
            <person name="Bader C.D."/>
            <person name="Teijaro C.N."/>
            <person name="Fluegel L."/>
            <person name="Davis C.M."/>
            <person name="Simpson J.R."/>
            <person name="Lauterbach L."/>
            <person name="Steele A.D."/>
            <person name="Gui C."/>
            <person name="Meng S."/>
            <person name="Li G."/>
            <person name="Viehrig K."/>
            <person name="Ye F."/>
            <person name="Su P."/>
            <person name="Kiefer A.F."/>
            <person name="Nichols A."/>
            <person name="Cepeda A.J."/>
            <person name="Yan W."/>
            <person name="Fan B."/>
            <person name="Jiang Y."/>
            <person name="Adhikari A."/>
            <person name="Zheng C.-J."/>
            <person name="Schuster L."/>
            <person name="Cowan T.M."/>
            <person name="Smanski M.J."/>
            <person name="Chevrette M.G."/>
            <person name="De Carvalho L.P.S."/>
            <person name="Shen B."/>
        </authorList>
    </citation>
    <scope>NUCLEOTIDE SEQUENCE [LARGE SCALE GENOMIC DNA]</scope>
    <source>
        <strain evidence="3 4">NPDC012605</strain>
    </source>
</reference>
<keyword evidence="4" id="KW-1185">Reference proteome</keyword>
<feature type="signal peptide" evidence="2">
    <location>
        <begin position="1"/>
        <end position="34"/>
    </location>
</feature>